<proteinExistence type="predicted"/>
<feature type="compositionally biased region" description="Basic and acidic residues" evidence="1">
    <location>
        <begin position="115"/>
        <end position="127"/>
    </location>
</feature>
<gene>
    <name evidence="2" type="ORF">GCM10009726_12650</name>
</gene>
<reference evidence="2 3" key="1">
    <citation type="journal article" date="2019" name="Int. J. Syst. Evol. Microbiol.">
        <title>The Global Catalogue of Microorganisms (GCM) 10K type strain sequencing project: providing services to taxonomists for standard genome sequencing and annotation.</title>
        <authorList>
            <consortium name="The Broad Institute Genomics Platform"/>
            <consortium name="The Broad Institute Genome Sequencing Center for Infectious Disease"/>
            <person name="Wu L."/>
            <person name="Ma J."/>
        </authorList>
    </citation>
    <scope>NUCLEOTIDE SEQUENCE [LARGE SCALE GENOMIC DNA]</scope>
    <source>
        <strain evidence="2 3">JCM 13813</strain>
    </source>
</reference>
<protein>
    <submittedName>
        <fullName evidence="2">Uncharacterized protein</fullName>
    </submittedName>
</protein>
<evidence type="ECO:0000313" key="2">
    <source>
        <dbReference type="EMBL" id="GAA2101958.1"/>
    </source>
</evidence>
<name>A0ABN2X0J6_9ACTN</name>
<comment type="caution">
    <text evidence="2">The sequence shown here is derived from an EMBL/GenBank/DDBJ whole genome shotgun (WGS) entry which is preliminary data.</text>
</comment>
<evidence type="ECO:0000256" key="1">
    <source>
        <dbReference type="SAM" id="MobiDB-lite"/>
    </source>
</evidence>
<dbReference type="EMBL" id="BAAAMQ010000009">
    <property type="protein sequence ID" value="GAA2101958.1"/>
    <property type="molecule type" value="Genomic_DNA"/>
</dbReference>
<evidence type="ECO:0000313" key="3">
    <source>
        <dbReference type="Proteomes" id="UP001501161"/>
    </source>
</evidence>
<accession>A0ABN2X0J6</accession>
<feature type="region of interest" description="Disordered" evidence="1">
    <location>
        <begin position="93"/>
        <end position="152"/>
    </location>
</feature>
<dbReference type="Proteomes" id="UP001501161">
    <property type="component" value="Unassembled WGS sequence"/>
</dbReference>
<sequence>MVEVELGVGRVLAGDHEHPSAVGAHRLECLVRTGQRGDRGDRVVGVERPEPVPGRCDLLGQEVGREQVVERRAQPGRHLLQREVHAQLVTQHLQDLPEPGRGVDQGEVEVESDDERGASGHAGERTGRRSPGSTKAPPPARGDGTCVRAGVR</sequence>
<organism evidence="2 3">
    <name type="scientific">Nocardioides furvisabuli</name>
    <dbReference type="NCBI Taxonomy" id="375542"/>
    <lineage>
        <taxon>Bacteria</taxon>
        <taxon>Bacillati</taxon>
        <taxon>Actinomycetota</taxon>
        <taxon>Actinomycetes</taxon>
        <taxon>Propionibacteriales</taxon>
        <taxon>Nocardioidaceae</taxon>
        <taxon>Nocardioides</taxon>
    </lineage>
</organism>
<keyword evidence="3" id="KW-1185">Reference proteome</keyword>